<feature type="domain" description="Ephrin receptor 1 SAM" evidence="2">
    <location>
        <begin position="62"/>
        <end position="121"/>
    </location>
</feature>
<keyword evidence="4" id="KW-1185">Reference proteome</keyword>
<accession>A0A0M3JN64</accession>
<dbReference type="Pfam" id="PF22993">
    <property type="entry name" value="SAM_EPH"/>
    <property type="match status" value="1"/>
</dbReference>
<dbReference type="Proteomes" id="UP000267096">
    <property type="component" value="Unassembled WGS sequence"/>
</dbReference>
<dbReference type="EMBL" id="UYRR01025217">
    <property type="protein sequence ID" value="VDK34791.1"/>
    <property type="molecule type" value="Genomic_DNA"/>
</dbReference>
<organism evidence="5">
    <name type="scientific">Anisakis simplex</name>
    <name type="common">Herring worm</name>
    <dbReference type="NCBI Taxonomy" id="6269"/>
    <lineage>
        <taxon>Eukaryota</taxon>
        <taxon>Metazoa</taxon>
        <taxon>Ecdysozoa</taxon>
        <taxon>Nematoda</taxon>
        <taxon>Chromadorea</taxon>
        <taxon>Rhabditida</taxon>
        <taxon>Spirurina</taxon>
        <taxon>Ascaridomorpha</taxon>
        <taxon>Ascaridoidea</taxon>
        <taxon>Anisakidae</taxon>
        <taxon>Anisakis</taxon>
        <taxon>Anisakis simplex complex</taxon>
    </lineage>
</organism>
<reference evidence="3 4" key="2">
    <citation type="submission" date="2018-11" db="EMBL/GenBank/DDBJ databases">
        <authorList>
            <consortium name="Pathogen Informatics"/>
        </authorList>
    </citation>
    <scope>NUCLEOTIDE SEQUENCE [LARGE SCALE GENOMIC DNA]</scope>
</reference>
<dbReference type="InterPro" id="IPR013761">
    <property type="entry name" value="SAM/pointed_sf"/>
</dbReference>
<protein>
    <submittedName>
        <fullName evidence="5">SAM domain-containing protein</fullName>
    </submittedName>
</protein>
<evidence type="ECO:0000259" key="2">
    <source>
        <dbReference type="Pfam" id="PF22993"/>
    </source>
</evidence>
<dbReference type="InterPro" id="IPR054590">
    <property type="entry name" value="EPH_SAM"/>
</dbReference>
<reference evidence="5" key="1">
    <citation type="submission" date="2017-02" db="UniProtKB">
        <authorList>
            <consortium name="WormBaseParasite"/>
        </authorList>
    </citation>
    <scope>IDENTIFICATION</scope>
</reference>
<evidence type="ECO:0000313" key="5">
    <source>
        <dbReference type="WBParaSite" id="ASIM_0000910401-mRNA-1"/>
    </source>
</evidence>
<dbReference type="OrthoDB" id="4062651at2759"/>
<evidence type="ECO:0000256" key="1">
    <source>
        <dbReference type="SAM" id="MobiDB-lite"/>
    </source>
</evidence>
<gene>
    <name evidence="3" type="ORF">ASIM_LOCUS8847</name>
</gene>
<feature type="compositionally biased region" description="Low complexity" evidence="1">
    <location>
        <begin position="124"/>
        <end position="135"/>
    </location>
</feature>
<sequence length="158" mass="16538">MSMGMIGQMGGAMVSTNDGGGGGSLLQRRGVHVPAPVAPHHHGGGGSSLLAPVSAPIPPASSPPPIPLEEFLTRLTLCHCLGQLRAAGVHSVSDLMKMSQIDLLSYGLIADEAQRIRDALNRPLSSTLQRQTSSQHNNGSSLRLMHSPSIPLRADSRQ</sequence>
<dbReference type="SUPFAM" id="SSF47769">
    <property type="entry name" value="SAM/Pointed domain"/>
    <property type="match status" value="1"/>
</dbReference>
<evidence type="ECO:0000313" key="3">
    <source>
        <dbReference type="EMBL" id="VDK34791.1"/>
    </source>
</evidence>
<proteinExistence type="predicted"/>
<evidence type="ECO:0000313" key="4">
    <source>
        <dbReference type="Proteomes" id="UP000267096"/>
    </source>
</evidence>
<dbReference type="WBParaSite" id="ASIM_0000910401-mRNA-1">
    <property type="protein sequence ID" value="ASIM_0000910401-mRNA-1"/>
    <property type="gene ID" value="ASIM_0000910401"/>
</dbReference>
<feature type="region of interest" description="Disordered" evidence="1">
    <location>
        <begin position="124"/>
        <end position="158"/>
    </location>
</feature>
<name>A0A0M3JN64_ANISI</name>
<dbReference type="AlphaFoldDB" id="A0A0M3JN64"/>